<reference evidence="3" key="1">
    <citation type="submission" date="2013-05" db="EMBL/GenBank/DDBJ databases">
        <title>The Genome sequence of Mucor circinelloides f. circinelloides 1006PhL.</title>
        <authorList>
            <consortium name="The Broad Institute Genomics Platform"/>
            <person name="Cuomo C."/>
            <person name="Earl A."/>
            <person name="Findley K."/>
            <person name="Lee S.C."/>
            <person name="Walker B."/>
            <person name="Young S."/>
            <person name="Zeng Q."/>
            <person name="Gargeya S."/>
            <person name="Fitzgerald M."/>
            <person name="Haas B."/>
            <person name="Abouelleil A."/>
            <person name="Allen A.W."/>
            <person name="Alvarado L."/>
            <person name="Arachchi H.M."/>
            <person name="Berlin A.M."/>
            <person name="Chapman S.B."/>
            <person name="Gainer-Dewar J."/>
            <person name="Goldberg J."/>
            <person name="Griggs A."/>
            <person name="Gujja S."/>
            <person name="Hansen M."/>
            <person name="Howarth C."/>
            <person name="Imamovic A."/>
            <person name="Ireland A."/>
            <person name="Larimer J."/>
            <person name="McCowan C."/>
            <person name="Murphy C."/>
            <person name="Pearson M."/>
            <person name="Poon T.W."/>
            <person name="Priest M."/>
            <person name="Roberts A."/>
            <person name="Saif S."/>
            <person name="Shea T."/>
            <person name="Sisk P."/>
            <person name="Sykes S."/>
            <person name="Wortman J."/>
            <person name="Nusbaum C."/>
            <person name="Birren B."/>
        </authorList>
    </citation>
    <scope>NUCLEOTIDE SEQUENCE [LARGE SCALE GENOMIC DNA]</scope>
    <source>
        <strain evidence="3">1006PhL</strain>
    </source>
</reference>
<feature type="region of interest" description="Disordered" evidence="1">
    <location>
        <begin position="275"/>
        <end position="294"/>
    </location>
</feature>
<proteinExistence type="predicted"/>
<protein>
    <submittedName>
        <fullName evidence="2">Uncharacterized protein</fullName>
    </submittedName>
</protein>
<dbReference type="AlphaFoldDB" id="S2J2Y0"/>
<organism evidence="2 3">
    <name type="scientific">Mucor circinelloides f. circinelloides (strain 1006PhL)</name>
    <name type="common">Mucormycosis agent</name>
    <name type="synonym">Calyptromyces circinelloides</name>
    <dbReference type="NCBI Taxonomy" id="1220926"/>
    <lineage>
        <taxon>Eukaryota</taxon>
        <taxon>Fungi</taxon>
        <taxon>Fungi incertae sedis</taxon>
        <taxon>Mucoromycota</taxon>
        <taxon>Mucoromycotina</taxon>
        <taxon>Mucoromycetes</taxon>
        <taxon>Mucorales</taxon>
        <taxon>Mucorineae</taxon>
        <taxon>Mucoraceae</taxon>
        <taxon>Mucor</taxon>
    </lineage>
</organism>
<accession>S2J2Y0</accession>
<evidence type="ECO:0000313" key="2">
    <source>
        <dbReference type="EMBL" id="EPB84381.1"/>
    </source>
</evidence>
<dbReference type="InParanoid" id="S2J2Y0"/>
<feature type="compositionally biased region" description="Polar residues" evidence="1">
    <location>
        <begin position="277"/>
        <end position="287"/>
    </location>
</feature>
<keyword evidence="3" id="KW-1185">Reference proteome</keyword>
<gene>
    <name evidence="2" type="ORF">HMPREF1544_08818</name>
</gene>
<evidence type="ECO:0000256" key="1">
    <source>
        <dbReference type="SAM" id="MobiDB-lite"/>
    </source>
</evidence>
<dbReference type="Proteomes" id="UP000014254">
    <property type="component" value="Unassembled WGS sequence"/>
</dbReference>
<dbReference type="EMBL" id="KE124040">
    <property type="protein sequence ID" value="EPB84381.1"/>
    <property type="molecule type" value="Genomic_DNA"/>
</dbReference>
<feature type="compositionally biased region" description="Low complexity" evidence="1">
    <location>
        <begin position="247"/>
        <end position="259"/>
    </location>
</feature>
<dbReference type="STRING" id="1220926.S2J2Y0"/>
<sequence length="538" mass="61056">MTINFNIPVYTGKEDPNHWLFRLEKIAKVNKWSDDEKMFKVELIAKHTKKMDLNKIVSDITTLKMRQGEKVSDYIDRFEYKRNAYQTEVVKRKLIIQDSKTSKTVAGETSSTIELKDDDVSELIITDTGFLRYFIKGITDKGMKRFVKSRKALSLQSLYNVLRDIYDDSDSEYDSDASHLSGETDSDEDKKRNRKASYGMEDFTAQFKDMALLLVEEIRKGRNGSTSQVESLKRKKYQGRRSVPAYSQGGTNQSNSQSESMLIEEDVLMAEKRRISEVSSSETTPQTRAKRAPRVTRSGIVYSNATAGSRIIQGIDTQRNEASSSHVALVDRIVNETVIRMSFSDVAALSPVARSKIKQTLTKKPQANRRVREKKPLNNQSQVLIGETSLTTAKGKSAPRGAYARDLRLQVGDSALISVSALCFDVGDKYDFIVGRESLHALNIGTGWAATTHYWYNIKKKEALILLDVHYYAKNHLREGPFTDDEQPLDDDLSEYSDEEEYINQDDSEEGHLIIEASDEECETRKPQFEPVCGIHPL</sequence>
<dbReference type="OrthoDB" id="2235777at2759"/>
<feature type="region of interest" description="Disordered" evidence="1">
    <location>
        <begin position="170"/>
        <end position="193"/>
    </location>
</feature>
<dbReference type="VEuPathDB" id="FungiDB:HMPREF1544_08818"/>
<feature type="region of interest" description="Disordered" evidence="1">
    <location>
        <begin position="224"/>
        <end position="259"/>
    </location>
</feature>
<name>S2J2Y0_MUCC1</name>
<evidence type="ECO:0000313" key="3">
    <source>
        <dbReference type="Proteomes" id="UP000014254"/>
    </source>
</evidence>